<accession>A0A369P398</accession>
<dbReference type="GO" id="GO:0005829">
    <property type="term" value="C:cytosol"/>
    <property type="evidence" value="ECO:0007669"/>
    <property type="project" value="TreeGrafter"/>
</dbReference>
<evidence type="ECO:0000256" key="7">
    <source>
        <dbReference type="ARBA" id="ARBA00048467"/>
    </source>
</evidence>
<dbReference type="GO" id="GO:0008804">
    <property type="term" value="F:carbamate kinase activity"/>
    <property type="evidence" value="ECO:0007669"/>
    <property type="project" value="UniProtKB-UniRule"/>
</dbReference>
<dbReference type="EMBL" id="PPUT01000007">
    <property type="protein sequence ID" value="RDC45715.1"/>
    <property type="molecule type" value="Genomic_DNA"/>
</dbReference>
<evidence type="ECO:0000256" key="8">
    <source>
        <dbReference type="NCBIfam" id="TIGR00746"/>
    </source>
</evidence>
<feature type="domain" description="Aspartate/glutamate/uridylate kinase" evidence="10">
    <location>
        <begin position="9"/>
        <end position="289"/>
    </location>
</feature>
<keyword evidence="5 9" id="KW-0418">Kinase</keyword>
<evidence type="ECO:0000256" key="1">
    <source>
        <dbReference type="ARBA" id="ARBA00011066"/>
    </source>
</evidence>
<dbReference type="AlphaFoldDB" id="A0A369P398"/>
<evidence type="ECO:0000256" key="9">
    <source>
        <dbReference type="PIRNR" id="PIRNR000723"/>
    </source>
</evidence>
<proteinExistence type="inferred from homology"/>
<dbReference type="Gene3D" id="3.40.1160.10">
    <property type="entry name" value="Acetylglutamate kinase-like"/>
    <property type="match status" value="1"/>
</dbReference>
<dbReference type="InterPro" id="IPR003964">
    <property type="entry name" value="Carb_kinase"/>
</dbReference>
<evidence type="ECO:0000256" key="3">
    <source>
        <dbReference type="ARBA" id="ARBA00022679"/>
    </source>
</evidence>
<dbReference type="InterPro" id="IPR001048">
    <property type="entry name" value="Asp/Glu/Uridylate_kinase"/>
</dbReference>
<dbReference type="NCBIfam" id="TIGR00746">
    <property type="entry name" value="arcC"/>
    <property type="match status" value="1"/>
</dbReference>
<dbReference type="CDD" id="cd04235">
    <property type="entry name" value="AAK_CK"/>
    <property type="match status" value="1"/>
</dbReference>
<dbReference type="Pfam" id="PF00696">
    <property type="entry name" value="AA_kinase"/>
    <property type="match status" value="1"/>
</dbReference>
<dbReference type="InterPro" id="IPR023000">
    <property type="entry name" value="Shikimate_kinase_CS"/>
</dbReference>
<dbReference type="GO" id="GO:0019546">
    <property type="term" value="P:L-arginine deiminase pathway"/>
    <property type="evidence" value="ECO:0007669"/>
    <property type="project" value="TreeGrafter"/>
</dbReference>
<evidence type="ECO:0000313" key="12">
    <source>
        <dbReference type="Proteomes" id="UP000253805"/>
    </source>
</evidence>
<keyword evidence="6" id="KW-0067">ATP-binding</keyword>
<keyword evidence="3 9" id="KW-0808">Transferase</keyword>
<comment type="caution">
    <text evidence="11">The sequence shown here is derived from an EMBL/GenBank/DDBJ whole genome shotgun (WGS) entry which is preliminary data.</text>
</comment>
<dbReference type="PIRSF" id="PIRSF000723">
    <property type="entry name" value="Carbamate_kin"/>
    <property type="match status" value="1"/>
</dbReference>
<reference evidence="11 12" key="1">
    <citation type="journal article" date="2018" name="Elife">
        <title>Discovery and characterization of a prevalent human gut bacterial enzyme sufficient for the inactivation of a family of plant toxins.</title>
        <authorList>
            <person name="Koppel N."/>
            <person name="Bisanz J.E."/>
            <person name="Pandelia M.E."/>
            <person name="Turnbaugh P.J."/>
            <person name="Balskus E.P."/>
        </authorList>
    </citation>
    <scope>NUCLEOTIDE SEQUENCE [LARGE SCALE GENOMIC DNA]</scope>
    <source>
        <strain evidence="11 12">OB21 GAM 11</strain>
    </source>
</reference>
<evidence type="ECO:0000313" key="11">
    <source>
        <dbReference type="EMBL" id="RDC45715.1"/>
    </source>
</evidence>
<dbReference type="Proteomes" id="UP000253805">
    <property type="component" value="Unassembled WGS sequence"/>
</dbReference>
<comment type="similarity">
    <text evidence="1 9">Belongs to the carbamate kinase family.</text>
</comment>
<dbReference type="PANTHER" id="PTHR30409:SF1">
    <property type="entry name" value="CARBAMATE KINASE-RELATED"/>
    <property type="match status" value="1"/>
</dbReference>
<dbReference type="GO" id="GO:0005524">
    <property type="term" value="F:ATP binding"/>
    <property type="evidence" value="ECO:0007669"/>
    <property type="project" value="UniProtKB-KW"/>
</dbReference>
<dbReference type="PROSITE" id="PS01128">
    <property type="entry name" value="SHIKIMATE_KINASE"/>
    <property type="match status" value="1"/>
</dbReference>
<dbReference type="PRINTS" id="PR01469">
    <property type="entry name" value="CARBMTKINASE"/>
</dbReference>
<name>A0A369P398_9ACTN</name>
<dbReference type="FunFam" id="3.40.1160.10:FF:000007">
    <property type="entry name" value="Carbamate kinase"/>
    <property type="match status" value="1"/>
</dbReference>
<dbReference type="RefSeq" id="WP_114548653.1">
    <property type="nucleotide sequence ID" value="NZ_PPUT01000007.1"/>
</dbReference>
<dbReference type="SUPFAM" id="SSF53633">
    <property type="entry name" value="Carbamate kinase-like"/>
    <property type="match status" value="1"/>
</dbReference>
<evidence type="ECO:0000259" key="10">
    <source>
        <dbReference type="Pfam" id="PF00696"/>
    </source>
</evidence>
<dbReference type="PANTHER" id="PTHR30409">
    <property type="entry name" value="CARBAMATE KINASE"/>
    <property type="match status" value="1"/>
</dbReference>
<comment type="catalytic activity">
    <reaction evidence="7">
        <text>hydrogencarbonate + NH4(+) + ATP = carbamoyl phosphate + ADP + H2O + H(+)</text>
        <dbReference type="Rhea" id="RHEA:10152"/>
        <dbReference type="ChEBI" id="CHEBI:15377"/>
        <dbReference type="ChEBI" id="CHEBI:15378"/>
        <dbReference type="ChEBI" id="CHEBI:17544"/>
        <dbReference type="ChEBI" id="CHEBI:28938"/>
        <dbReference type="ChEBI" id="CHEBI:30616"/>
        <dbReference type="ChEBI" id="CHEBI:58228"/>
        <dbReference type="ChEBI" id="CHEBI:456216"/>
        <dbReference type="EC" id="2.7.2.2"/>
    </reaction>
</comment>
<evidence type="ECO:0000256" key="6">
    <source>
        <dbReference type="ARBA" id="ARBA00022840"/>
    </source>
</evidence>
<keyword evidence="4" id="KW-0547">Nucleotide-binding</keyword>
<evidence type="ECO:0000256" key="4">
    <source>
        <dbReference type="ARBA" id="ARBA00022741"/>
    </source>
</evidence>
<evidence type="ECO:0000256" key="2">
    <source>
        <dbReference type="ARBA" id="ARBA00013070"/>
    </source>
</evidence>
<sequence>MAYEKGNGKTAVIALGGNALGNTPQEQLTLVRNTAKHIVDMIQDGTNVVVSHGNGPQVGMINNAFAYAAANDDKTPDMPFPEAGAMSQGYIGYQLSQAILNDLKSRDIMRSTACIVTQTVVDEDDPAFQNPTKPVGAFMDEETAKAKAEAMGITVKEDAGRGWRQVVASPIPKRIVEFDAVRDLVEDGYVVVSTGGGGVPVFETENGYVGTPAVIDKDRSSALMAAELGADMLIILTAVEKVCINFNTPEQEQISEMTVSQAREYIAQGQFAPGSMLPKVEACIEYVEAYPEGKALITSLECAAAGLRGETGTVIVAD</sequence>
<organism evidence="11 12">
    <name type="scientific">Adlercreutzia equolifaciens subsp. celatus</name>
    <dbReference type="NCBI Taxonomy" id="394340"/>
    <lineage>
        <taxon>Bacteria</taxon>
        <taxon>Bacillati</taxon>
        <taxon>Actinomycetota</taxon>
        <taxon>Coriobacteriia</taxon>
        <taxon>Eggerthellales</taxon>
        <taxon>Eggerthellaceae</taxon>
        <taxon>Adlercreutzia</taxon>
    </lineage>
</organism>
<dbReference type="NCBIfam" id="NF009007">
    <property type="entry name" value="PRK12352.1"/>
    <property type="match status" value="1"/>
</dbReference>
<dbReference type="InterPro" id="IPR036393">
    <property type="entry name" value="AceGlu_kinase-like_sf"/>
</dbReference>
<protein>
    <recommendedName>
        <fullName evidence="2 8">Carbamate kinase</fullName>
    </recommendedName>
</protein>
<evidence type="ECO:0000256" key="5">
    <source>
        <dbReference type="ARBA" id="ARBA00022777"/>
    </source>
</evidence>
<gene>
    <name evidence="11" type="primary">arcC</name>
    <name evidence="11" type="ORF">C1850_03845</name>
</gene>